<evidence type="ECO:0000313" key="1">
    <source>
        <dbReference type="EMBL" id="GCC42234.1"/>
    </source>
</evidence>
<keyword evidence="2" id="KW-1185">Reference proteome</keyword>
<dbReference type="Proteomes" id="UP000287033">
    <property type="component" value="Unassembled WGS sequence"/>
</dbReference>
<comment type="caution">
    <text evidence="1">The sequence shown here is derived from an EMBL/GenBank/DDBJ whole genome shotgun (WGS) entry which is preliminary data.</text>
</comment>
<accession>A0A401THU4</accession>
<reference evidence="1 2" key="1">
    <citation type="journal article" date="2018" name="Nat. Ecol. Evol.">
        <title>Shark genomes provide insights into elasmobranch evolution and the origin of vertebrates.</title>
        <authorList>
            <person name="Hara Y"/>
            <person name="Yamaguchi K"/>
            <person name="Onimaru K"/>
            <person name="Kadota M"/>
            <person name="Koyanagi M"/>
            <person name="Keeley SD"/>
            <person name="Tatsumi K"/>
            <person name="Tanaka K"/>
            <person name="Motone F"/>
            <person name="Kageyama Y"/>
            <person name="Nozu R"/>
            <person name="Adachi N"/>
            <person name="Nishimura O"/>
            <person name="Nakagawa R"/>
            <person name="Tanegashima C"/>
            <person name="Kiyatake I"/>
            <person name="Matsumoto R"/>
            <person name="Murakumo K"/>
            <person name="Nishida K"/>
            <person name="Terakita A"/>
            <person name="Kuratani S"/>
            <person name="Sato K"/>
            <person name="Hyodo S Kuraku.S."/>
        </authorList>
    </citation>
    <scope>NUCLEOTIDE SEQUENCE [LARGE SCALE GENOMIC DNA]</scope>
</reference>
<evidence type="ECO:0000313" key="2">
    <source>
        <dbReference type="Proteomes" id="UP000287033"/>
    </source>
</evidence>
<feature type="non-terminal residue" evidence="1">
    <location>
        <position position="1"/>
    </location>
</feature>
<proteinExistence type="predicted"/>
<protein>
    <submittedName>
        <fullName evidence="1">Uncharacterized protein</fullName>
    </submittedName>
</protein>
<gene>
    <name evidence="1" type="ORF">chiPu_0026454</name>
</gene>
<dbReference type="AlphaFoldDB" id="A0A401THU4"/>
<name>A0A401THU4_CHIPU</name>
<organism evidence="1 2">
    <name type="scientific">Chiloscyllium punctatum</name>
    <name type="common">Brownbanded bambooshark</name>
    <name type="synonym">Hemiscyllium punctatum</name>
    <dbReference type="NCBI Taxonomy" id="137246"/>
    <lineage>
        <taxon>Eukaryota</taxon>
        <taxon>Metazoa</taxon>
        <taxon>Chordata</taxon>
        <taxon>Craniata</taxon>
        <taxon>Vertebrata</taxon>
        <taxon>Chondrichthyes</taxon>
        <taxon>Elasmobranchii</taxon>
        <taxon>Galeomorphii</taxon>
        <taxon>Galeoidea</taxon>
        <taxon>Orectolobiformes</taxon>
        <taxon>Hemiscylliidae</taxon>
        <taxon>Chiloscyllium</taxon>
    </lineage>
</organism>
<sequence>IGRSLKKGSPGSEIKPNGWNTCSSVCEQNTRIITTKKMESGRVPAGSHRYHGV</sequence>
<dbReference type="EMBL" id="BEZZ01079676">
    <property type="protein sequence ID" value="GCC42234.1"/>
    <property type="molecule type" value="Genomic_DNA"/>
</dbReference>